<dbReference type="Gene3D" id="3.30.1150.10">
    <property type="match status" value="1"/>
</dbReference>
<feature type="chain" id="PRO_5046661242" evidence="5">
    <location>
        <begin position="27"/>
        <end position="305"/>
    </location>
</feature>
<dbReference type="InterPro" id="IPR037682">
    <property type="entry name" value="TonB_C"/>
</dbReference>
<keyword evidence="8" id="KW-1185">Reference proteome</keyword>
<dbReference type="RefSeq" id="WP_221574173.1">
    <property type="nucleotide sequence ID" value="NZ_JAIGNK010000003.1"/>
</dbReference>
<feature type="domain" description="TonB C-terminal" evidence="6">
    <location>
        <begin position="214"/>
        <end position="305"/>
    </location>
</feature>
<protein>
    <submittedName>
        <fullName evidence="7">Energy transducer TonB</fullName>
    </submittedName>
</protein>
<evidence type="ECO:0000256" key="5">
    <source>
        <dbReference type="SAM" id="SignalP"/>
    </source>
</evidence>
<evidence type="ECO:0000256" key="3">
    <source>
        <dbReference type="ARBA" id="ARBA00022989"/>
    </source>
</evidence>
<keyword evidence="2" id="KW-0812">Transmembrane</keyword>
<dbReference type="NCBIfam" id="TIGR01352">
    <property type="entry name" value="tonB_Cterm"/>
    <property type="match status" value="1"/>
</dbReference>
<dbReference type="EMBL" id="JAIGNK010000003">
    <property type="protein sequence ID" value="MBX7458809.1"/>
    <property type="molecule type" value="Genomic_DNA"/>
</dbReference>
<evidence type="ECO:0000313" key="7">
    <source>
        <dbReference type="EMBL" id="MBX7458809.1"/>
    </source>
</evidence>
<name>A0ABS7IZ16_9SPHN</name>
<dbReference type="PROSITE" id="PS52015">
    <property type="entry name" value="TONB_CTD"/>
    <property type="match status" value="1"/>
</dbReference>
<evidence type="ECO:0000313" key="8">
    <source>
        <dbReference type="Proteomes" id="UP000783253"/>
    </source>
</evidence>
<evidence type="ECO:0000256" key="2">
    <source>
        <dbReference type="ARBA" id="ARBA00022692"/>
    </source>
</evidence>
<dbReference type="Proteomes" id="UP000783253">
    <property type="component" value="Unassembled WGS sequence"/>
</dbReference>
<keyword evidence="5" id="KW-0732">Signal</keyword>
<proteinExistence type="predicted"/>
<organism evidence="7 8">
    <name type="scientific">Qipengyuania polymorpha</name>
    <dbReference type="NCBI Taxonomy" id="2867234"/>
    <lineage>
        <taxon>Bacteria</taxon>
        <taxon>Pseudomonadati</taxon>
        <taxon>Pseudomonadota</taxon>
        <taxon>Alphaproteobacteria</taxon>
        <taxon>Sphingomonadales</taxon>
        <taxon>Erythrobacteraceae</taxon>
        <taxon>Qipengyuania</taxon>
    </lineage>
</organism>
<reference evidence="7 8" key="1">
    <citation type="submission" date="2021-08" db="EMBL/GenBank/DDBJ databases">
        <title>Comparative Genomics Analysis of the Genus Qipengyuania Reveals Extensive Genetic Diversity and Metabolic Versatility, Including the Description of Fifteen Novel Species.</title>
        <authorList>
            <person name="Liu Y."/>
        </authorList>
    </citation>
    <scope>NUCLEOTIDE SEQUENCE [LARGE SCALE GENOMIC DNA]</scope>
    <source>
        <strain evidence="7 8">1NDH17</strain>
    </source>
</reference>
<evidence type="ECO:0000256" key="1">
    <source>
        <dbReference type="ARBA" id="ARBA00004167"/>
    </source>
</evidence>
<dbReference type="SUPFAM" id="SSF74653">
    <property type="entry name" value="TolA/TonB C-terminal domain"/>
    <property type="match status" value="1"/>
</dbReference>
<keyword evidence="4" id="KW-0472">Membrane</keyword>
<evidence type="ECO:0000259" key="6">
    <source>
        <dbReference type="PROSITE" id="PS52015"/>
    </source>
</evidence>
<dbReference type="Pfam" id="PF03544">
    <property type="entry name" value="TonB_C"/>
    <property type="match status" value="1"/>
</dbReference>
<dbReference type="InterPro" id="IPR006260">
    <property type="entry name" value="TonB/TolA_C"/>
</dbReference>
<gene>
    <name evidence="7" type="ORF">K3152_11175</name>
</gene>
<feature type="signal peptide" evidence="5">
    <location>
        <begin position="1"/>
        <end position="26"/>
    </location>
</feature>
<sequence>MSTRTPRILVLAAAASTTLVAPGLHAREAQPGPVLKPSSPWHLDAANEKCRLAREFGDGTTKHVLLMELDEPSTTADFLVAGPAIRETKWRKPAGFRFGTLEPVYEERYSKGSFGDYEPALMTVETSLSAPDQRGKDIEYNWNVENASGLASIPTERFVGHEMLSVVQDDTTIVTLQLPNLVPALRALNQCAENLVEFWGLDLEQHRTMQRGPEWTNSKVVIRRFMSDYPSKALRRGEQGSVRFVVLVDEKGEIIECRQSDATELEALDSPACRAMERAKFEPALDANGQPMRSYYATKIRYVLP</sequence>
<comment type="caution">
    <text evidence="7">The sequence shown here is derived from an EMBL/GenBank/DDBJ whole genome shotgun (WGS) entry which is preliminary data.</text>
</comment>
<accession>A0ABS7IZ16</accession>
<comment type="subcellular location">
    <subcellularLocation>
        <location evidence="1">Membrane</location>
        <topology evidence="1">Single-pass membrane protein</topology>
    </subcellularLocation>
</comment>
<evidence type="ECO:0000256" key="4">
    <source>
        <dbReference type="ARBA" id="ARBA00023136"/>
    </source>
</evidence>
<keyword evidence="3" id="KW-1133">Transmembrane helix</keyword>